<evidence type="ECO:0000259" key="11">
    <source>
        <dbReference type="PROSITE" id="PS50850"/>
    </source>
</evidence>
<dbReference type="InterPro" id="IPR005828">
    <property type="entry name" value="MFS_sugar_transport-like"/>
</dbReference>
<dbReference type="InterPro" id="IPR036259">
    <property type="entry name" value="MFS_trans_sf"/>
</dbReference>
<feature type="transmembrane region" description="Helical" evidence="10">
    <location>
        <begin position="62"/>
        <end position="82"/>
    </location>
</feature>
<protein>
    <submittedName>
        <fullName evidence="12">General substrate transporter</fullName>
    </submittedName>
</protein>
<feature type="domain" description="Major facilitator superfamily (MFS) profile" evidence="11">
    <location>
        <begin position="1"/>
        <end position="366"/>
    </location>
</feature>
<evidence type="ECO:0000256" key="1">
    <source>
        <dbReference type="ARBA" id="ARBA00004141"/>
    </source>
</evidence>
<proteinExistence type="inferred from homology"/>
<feature type="region of interest" description="Disordered" evidence="9">
    <location>
        <begin position="393"/>
        <end position="414"/>
    </location>
</feature>
<dbReference type="GO" id="GO:0016020">
    <property type="term" value="C:membrane"/>
    <property type="evidence" value="ECO:0007669"/>
    <property type="project" value="UniProtKB-SubCell"/>
</dbReference>
<evidence type="ECO:0000256" key="4">
    <source>
        <dbReference type="ARBA" id="ARBA00022692"/>
    </source>
</evidence>
<evidence type="ECO:0000256" key="5">
    <source>
        <dbReference type="ARBA" id="ARBA00022989"/>
    </source>
</evidence>
<evidence type="ECO:0000256" key="7">
    <source>
        <dbReference type="ARBA" id="ARBA00049119"/>
    </source>
</evidence>
<dbReference type="OrthoDB" id="6612291at2759"/>
<gene>
    <name evidence="12" type="ORF">BCR35DRAFT_278531</name>
</gene>
<organism evidence="12 13">
    <name type="scientific">Leucosporidium creatinivorum</name>
    <dbReference type="NCBI Taxonomy" id="106004"/>
    <lineage>
        <taxon>Eukaryota</taxon>
        <taxon>Fungi</taxon>
        <taxon>Dikarya</taxon>
        <taxon>Basidiomycota</taxon>
        <taxon>Pucciniomycotina</taxon>
        <taxon>Microbotryomycetes</taxon>
        <taxon>Leucosporidiales</taxon>
        <taxon>Leucosporidium</taxon>
    </lineage>
</organism>
<dbReference type="STRING" id="106004.A0A1Y2FG74"/>
<keyword evidence="5 10" id="KW-1133">Transmembrane helix</keyword>
<dbReference type="PANTHER" id="PTHR48022">
    <property type="entry name" value="PLASTIDIC GLUCOSE TRANSPORTER 4"/>
    <property type="match status" value="1"/>
</dbReference>
<evidence type="ECO:0000256" key="8">
    <source>
        <dbReference type="RuleBase" id="RU003346"/>
    </source>
</evidence>
<name>A0A1Y2FG74_9BASI</name>
<feature type="transmembrane region" description="Helical" evidence="10">
    <location>
        <begin position="242"/>
        <end position="263"/>
    </location>
</feature>
<evidence type="ECO:0000256" key="3">
    <source>
        <dbReference type="ARBA" id="ARBA00022448"/>
    </source>
</evidence>
<keyword evidence="3 8" id="KW-0813">Transport</keyword>
<reference evidence="12 13" key="1">
    <citation type="submission" date="2016-07" db="EMBL/GenBank/DDBJ databases">
        <title>Pervasive Adenine N6-methylation of Active Genes in Fungi.</title>
        <authorList>
            <consortium name="DOE Joint Genome Institute"/>
            <person name="Mondo S.J."/>
            <person name="Dannebaum R.O."/>
            <person name="Kuo R.C."/>
            <person name="Labutti K."/>
            <person name="Haridas S."/>
            <person name="Kuo A."/>
            <person name="Salamov A."/>
            <person name="Ahrendt S.R."/>
            <person name="Lipzen A."/>
            <person name="Sullivan W."/>
            <person name="Andreopoulos W.B."/>
            <person name="Clum A."/>
            <person name="Lindquist E."/>
            <person name="Daum C."/>
            <person name="Ramamoorthy G.K."/>
            <person name="Gryganskyi A."/>
            <person name="Culley D."/>
            <person name="Magnuson J.K."/>
            <person name="James T.Y."/>
            <person name="O'Malley M.A."/>
            <person name="Stajich J.E."/>
            <person name="Spatafora J.W."/>
            <person name="Visel A."/>
            <person name="Grigoriev I.V."/>
        </authorList>
    </citation>
    <scope>NUCLEOTIDE SEQUENCE [LARGE SCALE GENOMIC DNA]</scope>
    <source>
        <strain evidence="12 13">62-1032</strain>
    </source>
</reference>
<dbReference type="NCBIfam" id="TIGR00879">
    <property type="entry name" value="SP"/>
    <property type="match status" value="1"/>
</dbReference>
<comment type="caution">
    <text evidence="12">The sequence shown here is derived from an EMBL/GenBank/DDBJ whole genome shotgun (WGS) entry which is preliminary data.</text>
</comment>
<dbReference type="Pfam" id="PF00083">
    <property type="entry name" value="Sugar_tr"/>
    <property type="match status" value="1"/>
</dbReference>
<dbReference type="GO" id="GO:0005351">
    <property type="term" value="F:carbohydrate:proton symporter activity"/>
    <property type="evidence" value="ECO:0007669"/>
    <property type="project" value="TreeGrafter"/>
</dbReference>
<evidence type="ECO:0000256" key="9">
    <source>
        <dbReference type="SAM" id="MobiDB-lite"/>
    </source>
</evidence>
<dbReference type="PROSITE" id="PS50850">
    <property type="entry name" value="MFS"/>
    <property type="match status" value="1"/>
</dbReference>
<feature type="transmembrane region" description="Helical" evidence="10">
    <location>
        <begin position="198"/>
        <end position="230"/>
    </location>
</feature>
<comment type="similarity">
    <text evidence="2 8">Belongs to the major facilitator superfamily. Sugar transporter (TC 2.A.1.1) family.</text>
</comment>
<keyword evidence="13" id="KW-1185">Reference proteome</keyword>
<keyword evidence="4 10" id="KW-0812">Transmembrane</keyword>
<comment type="subcellular location">
    <subcellularLocation>
        <location evidence="1">Membrane</location>
        <topology evidence="1">Multi-pass membrane protein</topology>
    </subcellularLocation>
</comment>
<evidence type="ECO:0000256" key="2">
    <source>
        <dbReference type="ARBA" id="ARBA00010992"/>
    </source>
</evidence>
<evidence type="ECO:0000313" key="12">
    <source>
        <dbReference type="EMBL" id="ORY82922.1"/>
    </source>
</evidence>
<feature type="transmembrane region" description="Helical" evidence="10">
    <location>
        <begin position="343"/>
        <end position="362"/>
    </location>
</feature>
<dbReference type="PANTHER" id="PTHR48022:SF17">
    <property type="entry name" value="HEXOSE TRANSPORTER"/>
    <property type="match status" value="1"/>
</dbReference>
<dbReference type="AlphaFoldDB" id="A0A1Y2FG74"/>
<feature type="transmembrane region" description="Helical" evidence="10">
    <location>
        <begin position="94"/>
        <end position="111"/>
    </location>
</feature>
<keyword evidence="6 10" id="KW-0472">Membrane</keyword>
<dbReference type="Gene3D" id="1.20.1250.20">
    <property type="entry name" value="MFS general substrate transporter like domains"/>
    <property type="match status" value="1"/>
</dbReference>
<feature type="transmembrane region" description="Helical" evidence="10">
    <location>
        <begin position="275"/>
        <end position="297"/>
    </location>
</feature>
<dbReference type="SUPFAM" id="SSF103473">
    <property type="entry name" value="MFS general substrate transporter"/>
    <property type="match status" value="1"/>
</dbReference>
<evidence type="ECO:0000256" key="6">
    <source>
        <dbReference type="ARBA" id="ARBA00023136"/>
    </source>
</evidence>
<evidence type="ECO:0000256" key="10">
    <source>
        <dbReference type="SAM" id="Phobius"/>
    </source>
</evidence>
<evidence type="ECO:0000313" key="13">
    <source>
        <dbReference type="Proteomes" id="UP000193467"/>
    </source>
</evidence>
<dbReference type="InterPro" id="IPR050360">
    <property type="entry name" value="MFS_Sugar_Transporters"/>
</dbReference>
<dbReference type="InterPro" id="IPR003663">
    <property type="entry name" value="Sugar/inositol_transpt"/>
</dbReference>
<sequence>MGAIAIVGVLIQITASVHGYRYWQLVAGKLINSISMGIACNVVPTYQSELAPAKWRGAIINLYQAVQIIGVVIATAVVYSLSTKDSTMAWQIPVGLQFVAPFILLVGVTWMPESPRWLVWQGRTEEARDVLHRLHGEDPNYSATAEVEALVAAFDEEKAIRAPSLLDVFKGTDLRRTMISVGVQCLQQAQGSSYMTNYIVLFLISLGMTNVFQVVMILYCLYLAAILFSFILPDYFGRRPMLIWGAAVCAACLTIVSALNVGISPATDSSQKAGLAMIFIWYFVFGLVWSPLTWITSTEVCSARVREPTLTLATFSGFGVGLIITFVSPYIQDAQYGNLGGSIGFIWAAFTWISIPFVYFLIPEFKGLSLERIDYLFEHKVATRQFQSYQGGMDEENVPTVSHSGSFDKADADK</sequence>
<dbReference type="Proteomes" id="UP000193467">
    <property type="component" value="Unassembled WGS sequence"/>
</dbReference>
<dbReference type="EMBL" id="MCGR01000020">
    <property type="protein sequence ID" value="ORY82922.1"/>
    <property type="molecule type" value="Genomic_DNA"/>
</dbReference>
<dbReference type="InParanoid" id="A0A1Y2FG74"/>
<dbReference type="InterPro" id="IPR020846">
    <property type="entry name" value="MFS_dom"/>
</dbReference>
<comment type="catalytic activity">
    <reaction evidence="7">
        <text>myo-inositol(out) + H(+)(out) = myo-inositol(in) + H(+)(in)</text>
        <dbReference type="Rhea" id="RHEA:60364"/>
        <dbReference type="ChEBI" id="CHEBI:15378"/>
        <dbReference type="ChEBI" id="CHEBI:17268"/>
    </reaction>
</comment>
<accession>A0A1Y2FG74</accession>
<feature type="transmembrane region" description="Helical" evidence="10">
    <location>
        <begin position="309"/>
        <end position="331"/>
    </location>
</feature>